<proteinExistence type="predicted"/>
<dbReference type="KEGG" id="aqt:FN924_17105"/>
<sequence>MKKVALIAAVLFVLGLVGVFTTYATGDHFLTGGDNTDISETKSFDSGSVERVNVNVDVGEVIVSKSQTDQIEVRVQTKKLRKEHVEYSMKQTDDTIDVIFDKSDAPWYAYPIFSFQDRGSIVEVKLPDKEFKSITMESNVGEVRISNIKTKELIAYSDVGDMTINQVVAAKSTLHTDVGEIEVNAGTGAFSIESDTGEVSLELDSFVDDVKINSNVGEISVSLRNEPENFTFDLASDVGEVSVNGFSSIPKSSGKSYYVEQGNGNPILQVKTDVGEIEIEKD</sequence>
<organism evidence="2 3">
    <name type="scientific">Radiobacillus deserti</name>
    <dbReference type="NCBI Taxonomy" id="2594883"/>
    <lineage>
        <taxon>Bacteria</taxon>
        <taxon>Bacillati</taxon>
        <taxon>Bacillota</taxon>
        <taxon>Bacilli</taxon>
        <taxon>Bacillales</taxon>
        <taxon>Bacillaceae</taxon>
        <taxon>Radiobacillus</taxon>
    </lineage>
</organism>
<dbReference type="OrthoDB" id="2932163at2"/>
<dbReference type="RefSeq" id="WP_143896580.1">
    <property type="nucleotide sequence ID" value="NZ_CP041666.1"/>
</dbReference>
<reference evidence="2 3" key="1">
    <citation type="submission" date="2019-07" db="EMBL/GenBank/DDBJ databases">
        <authorList>
            <person name="Li J."/>
        </authorList>
    </citation>
    <scope>NUCLEOTIDE SEQUENCE [LARGE SCALE GENOMIC DNA]</scope>
    <source>
        <strain evidence="2 3">TKL69</strain>
    </source>
</reference>
<name>A0A516KK16_9BACI</name>
<dbReference type="EMBL" id="CP041666">
    <property type="protein sequence ID" value="QDP41743.1"/>
    <property type="molecule type" value="Genomic_DNA"/>
</dbReference>
<accession>A0A516KK16</accession>
<keyword evidence="3" id="KW-1185">Reference proteome</keyword>
<protein>
    <submittedName>
        <fullName evidence="2">DUF4097 domain-containing protein</fullName>
    </submittedName>
</protein>
<dbReference type="InterPro" id="IPR025164">
    <property type="entry name" value="Toastrack_DUF4097"/>
</dbReference>
<gene>
    <name evidence="2" type="ORF">FN924_17105</name>
</gene>
<evidence type="ECO:0000313" key="2">
    <source>
        <dbReference type="EMBL" id="QDP41743.1"/>
    </source>
</evidence>
<dbReference type="Proteomes" id="UP000315215">
    <property type="component" value="Chromosome"/>
</dbReference>
<dbReference type="AlphaFoldDB" id="A0A516KK16"/>
<dbReference type="Pfam" id="PF13349">
    <property type="entry name" value="DUF4097"/>
    <property type="match status" value="1"/>
</dbReference>
<feature type="domain" description="DUF4097" evidence="1">
    <location>
        <begin position="131"/>
        <end position="279"/>
    </location>
</feature>
<evidence type="ECO:0000259" key="1">
    <source>
        <dbReference type="Pfam" id="PF13349"/>
    </source>
</evidence>
<evidence type="ECO:0000313" key="3">
    <source>
        <dbReference type="Proteomes" id="UP000315215"/>
    </source>
</evidence>